<reference evidence="1 2" key="1">
    <citation type="submission" date="2020-07" db="EMBL/GenBank/DDBJ databases">
        <authorList>
            <person name="Pothier F. J."/>
        </authorList>
    </citation>
    <scope>NUCLEOTIDE SEQUENCE [LARGE SCALE GENOMIC DNA]</scope>
    <source>
        <strain evidence="1 2">CFBP 498</strain>
        <plasmid evidence="1 2">CFBP498_p224</plasmid>
    </source>
</reference>
<organism evidence="1 2">
    <name type="scientific">Xanthomonas hortorum pv. vitians</name>
    <dbReference type="NCBI Taxonomy" id="83224"/>
    <lineage>
        <taxon>Bacteria</taxon>
        <taxon>Pseudomonadati</taxon>
        <taxon>Pseudomonadota</taxon>
        <taxon>Gammaproteobacteria</taxon>
        <taxon>Lysobacterales</taxon>
        <taxon>Lysobacteraceae</taxon>
        <taxon>Xanthomonas</taxon>
    </lineage>
</organism>
<accession>A0A6V7FH80</accession>
<dbReference type="EMBL" id="LR828258">
    <property type="protein sequence ID" value="CAD0363088.1"/>
    <property type="molecule type" value="Genomic_DNA"/>
</dbReference>
<protein>
    <submittedName>
        <fullName evidence="1">Uncharacterized protein</fullName>
    </submittedName>
</protein>
<evidence type="ECO:0000313" key="1">
    <source>
        <dbReference type="EMBL" id="CAD0363086.1"/>
    </source>
</evidence>
<keyword evidence="1" id="KW-0614">Plasmid</keyword>
<proteinExistence type="predicted"/>
<name>A0A6V7FH80_9XANT</name>
<geneLocation type="plasmid" evidence="1 2">
    <name>CFBP498_p224</name>
</geneLocation>
<gene>
    <name evidence="1" type="ORF">CFBP498_48160</name>
</gene>
<dbReference type="EMBL" id="LR828258">
    <property type="protein sequence ID" value="CAD0363086.1"/>
    <property type="molecule type" value="Genomic_DNA"/>
</dbReference>
<dbReference type="AlphaFoldDB" id="A0A6V7FH80"/>
<keyword evidence="2" id="KW-1185">Reference proteome</keyword>
<sequence>MMSRQLPSTVRKAFGLRETQPDPGLIAYQRWPRAAQLRRMIHCVHAVHWRSNRLGLVFSVHLSGGRLRELPDQPRAFSQDWTGDIEWPAGFRARALELRTTPANLNAAIGMLKDLARWNPRNDRITFPR</sequence>
<evidence type="ECO:0000313" key="2">
    <source>
        <dbReference type="Proteomes" id="UP000515406"/>
    </source>
</evidence>
<dbReference type="Proteomes" id="UP000515406">
    <property type="component" value="Plasmid CFBP498_p224"/>
</dbReference>